<feature type="signal peptide" evidence="2">
    <location>
        <begin position="1"/>
        <end position="23"/>
    </location>
</feature>
<dbReference type="EMBL" id="PIPM01000003">
    <property type="protein sequence ID" value="RUO35397.1"/>
    <property type="molecule type" value="Genomic_DNA"/>
</dbReference>
<keyword evidence="5" id="KW-1185">Reference proteome</keyword>
<accession>A0A432WNX9</accession>
<feature type="chain" id="PRO_5019469188" description="Outer membrane protein beta-barrel domain-containing protein" evidence="2">
    <location>
        <begin position="24"/>
        <end position="189"/>
    </location>
</feature>
<dbReference type="InterPro" id="IPR011250">
    <property type="entry name" value="OMP/PagP_B-barrel"/>
</dbReference>
<evidence type="ECO:0000256" key="2">
    <source>
        <dbReference type="SAM" id="SignalP"/>
    </source>
</evidence>
<organism evidence="4 5">
    <name type="scientific">Aliidiomarina sanyensis</name>
    <dbReference type="NCBI Taxonomy" id="1249555"/>
    <lineage>
        <taxon>Bacteria</taxon>
        <taxon>Pseudomonadati</taxon>
        <taxon>Pseudomonadota</taxon>
        <taxon>Gammaproteobacteria</taxon>
        <taxon>Alteromonadales</taxon>
        <taxon>Idiomarinaceae</taxon>
        <taxon>Aliidiomarina</taxon>
    </lineage>
</organism>
<dbReference type="OrthoDB" id="19849at2"/>
<evidence type="ECO:0000259" key="3">
    <source>
        <dbReference type="Pfam" id="PF13505"/>
    </source>
</evidence>
<dbReference type="Gene3D" id="2.40.160.20">
    <property type="match status" value="1"/>
</dbReference>
<sequence length="189" mass="21107">MKKSVISTLIGAVFAATSFASLADDASGPSFDYVNLSYTEVELGYESDTYSGYRAQFVKSFNDVLFVRTGHERFGRGEFNTEEFEFSLGARHALDNNASLYAGVGFVNAHQSEARSYLGYNVFSGVAIRASQDLELHAELNRVHTYSETEVRSEFGARYYLSPRLSVNGSYGFSNKDREQMRVGVSFHF</sequence>
<dbReference type="Proteomes" id="UP000288405">
    <property type="component" value="Unassembled WGS sequence"/>
</dbReference>
<comment type="caution">
    <text evidence="4">The sequence shown here is derived from an EMBL/GenBank/DDBJ whole genome shotgun (WGS) entry which is preliminary data.</text>
</comment>
<protein>
    <recommendedName>
        <fullName evidence="3">Outer membrane protein beta-barrel domain-containing protein</fullName>
    </recommendedName>
</protein>
<dbReference type="Pfam" id="PF13505">
    <property type="entry name" value="OMP_b-brl"/>
    <property type="match status" value="1"/>
</dbReference>
<reference evidence="4 5" key="1">
    <citation type="journal article" date="2011" name="Front. Microbiol.">
        <title>Genomic signatures of strain selection and enhancement in Bacillus atrophaeus var. globigii, a historical biowarfare simulant.</title>
        <authorList>
            <person name="Gibbons H.S."/>
            <person name="Broomall S.M."/>
            <person name="McNew L.A."/>
            <person name="Daligault H."/>
            <person name="Chapman C."/>
            <person name="Bruce D."/>
            <person name="Karavis M."/>
            <person name="Krepps M."/>
            <person name="McGregor P.A."/>
            <person name="Hong C."/>
            <person name="Park K.H."/>
            <person name="Akmal A."/>
            <person name="Feldman A."/>
            <person name="Lin J.S."/>
            <person name="Chang W.E."/>
            <person name="Higgs B.W."/>
            <person name="Demirev P."/>
            <person name="Lindquist J."/>
            <person name="Liem A."/>
            <person name="Fochler E."/>
            <person name="Read T.D."/>
            <person name="Tapia R."/>
            <person name="Johnson S."/>
            <person name="Bishop-Lilly K.A."/>
            <person name="Detter C."/>
            <person name="Han C."/>
            <person name="Sozhamannan S."/>
            <person name="Rosenzweig C.N."/>
            <person name="Skowronski E.W."/>
        </authorList>
    </citation>
    <scope>NUCLEOTIDE SEQUENCE [LARGE SCALE GENOMIC DNA]</scope>
    <source>
        <strain evidence="4 5">GYP-17</strain>
    </source>
</reference>
<evidence type="ECO:0000256" key="1">
    <source>
        <dbReference type="ARBA" id="ARBA00022729"/>
    </source>
</evidence>
<dbReference type="RefSeq" id="WP_126776515.1">
    <property type="nucleotide sequence ID" value="NZ_PIPM01000003.1"/>
</dbReference>
<evidence type="ECO:0000313" key="4">
    <source>
        <dbReference type="EMBL" id="RUO35397.1"/>
    </source>
</evidence>
<feature type="domain" description="Outer membrane protein beta-barrel" evidence="3">
    <location>
        <begin position="12"/>
        <end position="189"/>
    </location>
</feature>
<evidence type="ECO:0000313" key="5">
    <source>
        <dbReference type="Proteomes" id="UP000288405"/>
    </source>
</evidence>
<dbReference type="AlphaFoldDB" id="A0A432WNX9"/>
<dbReference type="SUPFAM" id="SSF56925">
    <property type="entry name" value="OMPA-like"/>
    <property type="match status" value="1"/>
</dbReference>
<name>A0A432WNX9_9GAMM</name>
<keyword evidence="1 2" id="KW-0732">Signal</keyword>
<dbReference type="InterPro" id="IPR027385">
    <property type="entry name" value="Beta-barrel_OMP"/>
</dbReference>
<gene>
    <name evidence="4" type="ORF">CWE11_05135</name>
</gene>
<proteinExistence type="predicted"/>